<gene>
    <name evidence="4" type="ORF">ATO9_12455</name>
</gene>
<accession>A0A0A0EEE3</accession>
<comment type="similarity">
    <text evidence="1">Belongs to the membrane fusion protein (MFP) (TC 8.A.1) family.</text>
</comment>
<dbReference type="GO" id="GO:1990281">
    <property type="term" value="C:efflux pump complex"/>
    <property type="evidence" value="ECO:0007669"/>
    <property type="project" value="TreeGrafter"/>
</dbReference>
<dbReference type="Proteomes" id="UP000030004">
    <property type="component" value="Unassembled WGS sequence"/>
</dbReference>
<dbReference type="STRING" id="1461694.ATO9_12455"/>
<dbReference type="SUPFAM" id="SSF111369">
    <property type="entry name" value="HlyD-like secretion proteins"/>
    <property type="match status" value="1"/>
</dbReference>
<dbReference type="PANTHER" id="PTHR30469:SF15">
    <property type="entry name" value="HLYD FAMILY OF SECRETION PROTEINS"/>
    <property type="match status" value="1"/>
</dbReference>
<dbReference type="Pfam" id="PF25917">
    <property type="entry name" value="BSH_RND"/>
    <property type="match status" value="1"/>
</dbReference>
<organism evidence="4 5">
    <name type="scientific">Pseudooceanicola atlanticus</name>
    <dbReference type="NCBI Taxonomy" id="1461694"/>
    <lineage>
        <taxon>Bacteria</taxon>
        <taxon>Pseudomonadati</taxon>
        <taxon>Pseudomonadota</taxon>
        <taxon>Alphaproteobacteria</taxon>
        <taxon>Rhodobacterales</taxon>
        <taxon>Paracoccaceae</taxon>
        <taxon>Pseudooceanicola</taxon>
    </lineage>
</organism>
<evidence type="ECO:0000256" key="2">
    <source>
        <dbReference type="SAM" id="Coils"/>
    </source>
</evidence>
<protein>
    <recommendedName>
        <fullName evidence="3">Multidrug resistance protein MdtA-like barrel-sandwich hybrid domain-containing protein</fullName>
    </recommendedName>
</protein>
<dbReference type="PANTHER" id="PTHR30469">
    <property type="entry name" value="MULTIDRUG RESISTANCE PROTEIN MDTA"/>
    <property type="match status" value="1"/>
</dbReference>
<keyword evidence="2" id="KW-0175">Coiled coil</keyword>
<dbReference type="eggNOG" id="COG0845">
    <property type="taxonomic scope" value="Bacteria"/>
</dbReference>
<feature type="coiled-coil region" evidence="2">
    <location>
        <begin position="55"/>
        <end position="131"/>
    </location>
</feature>
<evidence type="ECO:0000313" key="4">
    <source>
        <dbReference type="EMBL" id="KGM48443.1"/>
    </source>
</evidence>
<dbReference type="Gene3D" id="2.40.50.100">
    <property type="match status" value="1"/>
</dbReference>
<name>A0A0A0EEE3_9RHOB</name>
<dbReference type="NCBIfam" id="TIGR01730">
    <property type="entry name" value="RND_mfp"/>
    <property type="match status" value="1"/>
</dbReference>
<dbReference type="Gene3D" id="1.10.287.470">
    <property type="entry name" value="Helix hairpin bin"/>
    <property type="match status" value="1"/>
</dbReference>
<dbReference type="Gene3D" id="2.40.30.170">
    <property type="match status" value="1"/>
</dbReference>
<dbReference type="InterPro" id="IPR006143">
    <property type="entry name" value="RND_pump_MFP"/>
</dbReference>
<feature type="domain" description="Multidrug resistance protein MdtA-like barrel-sandwich hybrid" evidence="3">
    <location>
        <begin position="27"/>
        <end position="175"/>
    </location>
</feature>
<dbReference type="GO" id="GO:0015562">
    <property type="term" value="F:efflux transmembrane transporter activity"/>
    <property type="evidence" value="ECO:0007669"/>
    <property type="project" value="TreeGrafter"/>
</dbReference>
<evidence type="ECO:0000313" key="5">
    <source>
        <dbReference type="Proteomes" id="UP000030004"/>
    </source>
</evidence>
<sequence>MAVLIGTLSTAAAAQDMVDCVLEPASRVTITSSAEGVIRDLPVRRGDMVDRGDLLLRLDTEVEELQLELARTRAGSDVDVRAQQTRLSLREREFERVKRLSDRNVAATSALEDAEIELALTQLALEQAEFDRQLAGIEVRQAEALLARRSVLSPVSGLVVAVDASAGEYASEQSELMEIIETDPVNVEVFAPGRLFGDIAVGDSYEVTLKPPLEGSFPAEVVVVDRFFDAASGTFGVRLEVENPGGEVPTGARCRIAF</sequence>
<evidence type="ECO:0000259" key="3">
    <source>
        <dbReference type="Pfam" id="PF25917"/>
    </source>
</evidence>
<reference evidence="4 5" key="1">
    <citation type="journal article" date="2015" name="Antonie Van Leeuwenhoek">
        <title>Pseudooceanicola atlanticus gen. nov. sp. nov., isolated from surface seawater of the Atlantic Ocean and reclassification of Oceanicola batsensis, Oceanicola marinus, Oceanicola nitratireducens, Oceanicola nanhaiensis, Oceanicola antarcticus and Oceanicola flagellatus, as Pseudooceanicola batsensis comb. nov., Pseudooceanicola marinus comb. nov., Pseudooceanicola nitratireducens comb. nov., Pseudooceanicola nanhaiensis comb. nov., Pseudooceanicola antarcticus comb. nov., and Pseudooceanicola flagellatus comb. nov.</title>
        <authorList>
            <person name="Lai Q."/>
            <person name="Li G."/>
            <person name="Liu X."/>
            <person name="Du Y."/>
            <person name="Sun F."/>
            <person name="Shao Z."/>
        </authorList>
    </citation>
    <scope>NUCLEOTIDE SEQUENCE [LARGE SCALE GENOMIC DNA]</scope>
    <source>
        <strain evidence="4 5">22II-s11g</strain>
    </source>
</reference>
<dbReference type="AlphaFoldDB" id="A0A0A0EEE3"/>
<proteinExistence type="inferred from homology"/>
<comment type="caution">
    <text evidence="4">The sequence shown here is derived from an EMBL/GenBank/DDBJ whole genome shotgun (WGS) entry which is preliminary data.</text>
</comment>
<dbReference type="EMBL" id="AQQX01000004">
    <property type="protein sequence ID" value="KGM48443.1"/>
    <property type="molecule type" value="Genomic_DNA"/>
</dbReference>
<keyword evidence="5" id="KW-1185">Reference proteome</keyword>
<evidence type="ECO:0000256" key="1">
    <source>
        <dbReference type="ARBA" id="ARBA00009477"/>
    </source>
</evidence>
<dbReference type="InterPro" id="IPR058625">
    <property type="entry name" value="MdtA-like_BSH"/>
</dbReference>